<dbReference type="PANTHER" id="PTHR34107">
    <property type="entry name" value="SLL0198 PROTEIN-RELATED"/>
    <property type="match status" value="1"/>
</dbReference>
<dbReference type="InterPro" id="IPR011335">
    <property type="entry name" value="Restrct_endonuc-II-like"/>
</dbReference>
<dbReference type="Gene3D" id="3.90.1570.10">
    <property type="entry name" value="tt1808, chain A"/>
    <property type="match status" value="1"/>
</dbReference>
<accession>A0A4P2QN98</accession>
<evidence type="ECO:0000313" key="3">
    <source>
        <dbReference type="Proteomes" id="UP000295497"/>
    </source>
</evidence>
<reference evidence="2 3" key="1">
    <citation type="submission" date="2015-09" db="EMBL/GenBank/DDBJ databases">
        <title>Sorangium comparison.</title>
        <authorList>
            <person name="Zaburannyi N."/>
            <person name="Bunk B."/>
            <person name="Overmann J."/>
            <person name="Mueller R."/>
        </authorList>
    </citation>
    <scope>NUCLEOTIDE SEQUENCE [LARGE SCALE GENOMIC DNA]</scope>
    <source>
        <strain evidence="2 3">So ce836</strain>
    </source>
</reference>
<gene>
    <name evidence="2" type="ORF">SOCE836_036360</name>
</gene>
<dbReference type="CDD" id="cd06260">
    <property type="entry name" value="DUF820-like"/>
    <property type="match status" value="1"/>
</dbReference>
<feature type="domain" description="Putative restriction endonuclease" evidence="1">
    <location>
        <begin position="29"/>
        <end position="192"/>
    </location>
</feature>
<dbReference type="Pfam" id="PF05685">
    <property type="entry name" value="Uma2"/>
    <property type="match status" value="1"/>
</dbReference>
<dbReference type="EMBL" id="CP012672">
    <property type="protein sequence ID" value="AUX31505.1"/>
    <property type="molecule type" value="Genomic_DNA"/>
</dbReference>
<dbReference type="SUPFAM" id="SSF52980">
    <property type="entry name" value="Restriction endonuclease-like"/>
    <property type="match status" value="1"/>
</dbReference>
<organism evidence="2 3">
    <name type="scientific">Sorangium cellulosum</name>
    <name type="common">Polyangium cellulosum</name>
    <dbReference type="NCBI Taxonomy" id="56"/>
    <lineage>
        <taxon>Bacteria</taxon>
        <taxon>Pseudomonadati</taxon>
        <taxon>Myxococcota</taxon>
        <taxon>Polyangia</taxon>
        <taxon>Polyangiales</taxon>
        <taxon>Polyangiaceae</taxon>
        <taxon>Sorangium</taxon>
    </lineage>
</organism>
<dbReference type="PANTHER" id="PTHR34107:SF4">
    <property type="entry name" value="SLL1222 PROTEIN"/>
    <property type="match status" value="1"/>
</dbReference>
<proteinExistence type="predicted"/>
<evidence type="ECO:0000259" key="1">
    <source>
        <dbReference type="Pfam" id="PF05685"/>
    </source>
</evidence>
<dbReference type="Proteomes" id="UP000295497">
    <property type="component" value="Chromosome"/>
</dbReference>
<dbReference type="InterPro" id="IPR012296">
    <property type="entry name" value="Nuclease_put_TT1808"/>
</dbReference>
<sequence>MMQSAVVIGQSAVSEAPAGPRLTLADWTRLPEDEPGELVDGVLAEEEVPDAVHEVVVAWVVGVLRSWLIARGGLVLGSEAKFAVTSSSGRKPDASAYLPGSRKPPRRGLIRVPPDILVEVLSPSPRDARRDRVEKLHEYALFGVRWYWLIDPQAATLDLLELGADGRYVHARAAADGVVSGVPGLEGLTLDLDALWGEVERLGPESGEAPLGEQRSE</sequence>
<dbReference type="AlphaFoldDB" id="A0A4P2QN98"/>
<protein>
    <recommendedName>
        <fullName evidence="1">Putative restriction endonuclease domain-containing protein</fullName>
    </recommendedName>
</protein>
<name>A0A4P2QN98_SORCE</name>
<evidence type="ECO:0000313" key="2">
    <source>
        <dbReference type="EMBL" id="AUX31505.1"/>
    </source>
</evidence>
<dbReference type="InterPro" id="IPR008538">
    <property type="entry name" value="Uma2"/>
</dbReference>
<dbReference type="RefSeq" id="WP_237245390.1">
    <property type="nucleotide sequence ID" value="NZ_CP012672.1"/>
</dbReference>